<feature type="chain" id="PRO_5001937109" description="Rhodanese domain-containing protein" evidence="1">
    <location>
        <begin position="19"/>
        <end position="126"/>
    </location>
</feature>
<dbReference type="OrthoDB" id="9808735at2"/>
<proteinExistence type="predicted"/>
<feature type="signal peptide" evidence="1">
    <location>
        <begin position="1"/>
        <end position="18"/>
    </location>
</feature>
<accession>A0A098LFQ1</accession>
<dbReference type="Proteomes" id="UP000030185">
    <property type="component" value="Unassembled WGS sequence"/>
</dbReference>
<dbReference type="RefSeq" id="WP_045464799.1">
    <property type="nucleotide sequence ID" value="NZ_BBLT01000006.1"/>
</dbReference>
<name>A0A098LFQ1_9BACT</name>
<protein>
    <recommendedName>
        <fullName evidence="2">Rhodanese domain-containing protein</fullName>
    </recommendedName>
</protein>
<evidence type="ECO:0000313" key="4">
    <source>
        <dbReference type="Proteomes" id="UP000030185"/>
    </source>
</evidence>
<dbReference type="EMBL" id="BBLT01000006">
    <property type="protein sequence ID" value="GAL85791.1"/>
    <property type="molecule type" value="Genomic_DNA"/>
</dbReference>
<dbReference type="InterPro" id="IPR050229">
    <property type="entry name" value="GlpE_sulfurtransferase"/>
</dbReference>
<keyword evidence="4" id="KW-1185">Reference proteome</keyword>
<evidence type="ECO:0000259" key="2">
    <source>
        <dbReference type="PROSITE" id="PS50206"/>
    </source>
</evidence>
<organism evidence="3 4">
    <name type="scientific">Sporocytophaga myxococcoides</name>
    <dbReference type="NCBI Taxonomy" id="153721"/>
    <lineage>
        <taxon>Bacteria</taxon>
        <taxon>Pseudomonadati</taxon>
        <taxon>Bacteroidota</taxon>
        <taxon>Cytophagia</taxon>
        <taxon>Cytophagales</taxon>
        <taxon>Cytophagaceae</taxon>
        <taxon>Sporocytophaga</taxon>
    </lineage>
</organism>
<dbReference type="InterPro" id="IPR001763">
    <property type="entry name" value="Rhodanese-like_dom"/>
</dbReference>
<dbReference type="Gene3D" id="3.40.250.10">
    <property type="entry name" value="Rhodanese-like domain"/>
    <property type="match status" value="1"/>
</dbReference>
<gene>
    <name evidence="3" type="ORF">MYP_3020</name>
</gene>
<evidence type="ECO:0000313" key="3">
    <source>
        <dbReference type="EMBL" id="GAL85791.1"/>
    </source>
</evidence>
<keyword evidence="1" id="KW-0732">Signal</keyword>
<evidence type="ECO:0000256" key="1">
    <source>
        <dbReference type="SAM" id="SignalP"/>
    </source>
</evidence>
<sequence length="126" mass="14528">MKLYLFIAICLLTNTVFAQQPVAINQDYIKLVQQLKNREVYLIDVRTPEEYNEGNLEYSLNIDYNGKDFKKNLSKLDKQKPVYVYCRSGNRSGKALDSLKALGFSKYYNIGGFENLKAEGMPVKKQ</sequence>
<dbReference type="PROSITE" id="PS50206">
    <property type="entry name" value="RHODANESE_3"/>
    <property type="match status" value="1"/>
</dbReference>
<dbReference type="InterPro" id="IPR036873">
    <property type="entry name" value="Rhodanese-like_dom_sf"/>
</dbReference>
<dbReference type="CDD" id="cd00158">
    <property type="entry name" value="RHOD"/>
    <property type="match status" value="1"/>
</dbReference>
<dbReference type="STRING" id="153721.MYP_3020"/>
<dbReference type="PANTHER" id="PTHR43031">
    <property type="entry name" value="FAD-DEPENDENT OXIDOREDUCTASE"/>
    <property type="match status" value="1"/>
</dbReference>
<dbReference type="AlphaFoldDB" id="A0A098LFQ1"/>
<comment type="caution">
    <text evidence="3">The sequence shown here is derived from an EMBL/GenBank/DDBJ whole genome shotgun (WGS) entry which is preliminary data.</text>
</comment>
<dbReference type="SUPFAM" id="SSF52821">
    <property type="entry name" value="Rhodanese/Cell cycle control phosphatase"/>
    <property type="match status" value="1"/>
</dbReference>
<dbReference type="PANTHER" id="PTHR43031:SF1">
    <property type="entry name" value="PYRIDINE NUCLEOTIDE-DISULPHIDE OXIDOREDUCTASE"/>
    <property type="match status" value="1"/>
</dbReference>
<dbReference type="eggNOG" id="COG0607">
    <property type="taxonomic scope" value="Bacteria"/>
</dbReference>
<dbReference type="SMART" id="SM00450">
    <property type="entry name" value="RHOD"/>
    <property type="match status" value="1"/>
</dbReference>
<feature type="domain" description="Rhodanese" evidence="2">
    <location>
        <begin position="36"/>
        <end position="125"/>
    </location>
</feature>
<dbReference type="Pfam" id="PF00581">
    <property type="entry name" value="Rhodanese"/>
    <property type="match status" value="1"/>
</dbReference>
<reference evidence="3 4" key="1">
    <citation type="submission" date="2014-09" db="EMBL/GenBank/DDBJ databases">
        <title>Sporocytophaga myxococcoides PG-01 genome sequencing.</title>
        <authorList>
            <person name="Liu L."/>
            <person name="Gao P.J."/>
            <person name="Chen G.J."/>
            <person name="Wang L.S."/>
        </authorList>
    </citation>
    <scope>NUCLEOTIDE SEQUENCE [LARGE SCALE GENOMIC DNA]</scope>
    <source>
        <strain evidence="3 4">PG-01</strain>
    </source>
</reference>